<dbReference type="Proteomes" id="UP000095564">
    <property type="component" value="Unassembled WGS sequence"/>
</dbReference>
<dbReference type="SUPFAM" id="SSF81301">
    <property type="entry name" value="Nucleotidyltransferase"/>
    <property type="match status" value="1"/>
</dbReference>
<dbReference type="Gene3D" id="3.30.460.10">
    <property type="entry name" value="Beta Polymerase, domain 2"/>
    <property type="match status" value="1"/>
</dbReference>
<evidence type="ECO:0000259" key="1">
    <source>
        <dbReference type="Pfam" id="PF01909"/>
    </source>
</evidence>
<reference evidence="2 3" key="1">
    <citation type="submission" date="2015-09" db="EMBL/GenBank/DDBJ databases">
        <authorList>
            <consortium name="Pathogen Informatics"/>
        </authorList>
    </citation>
    <scope>NUCLEOTIDE SEQUENCE [LARGE SCALE GENOMIC DNA]</scope>
    <source>
        <strain evidence="2 3">2789STDY5834908</strain>
    </source>
</reference>
<dbReference type="PANTHER" id="PTHR33933:SF1">
    <property type="entry name" value="PROTEIN ADENYLYLTRANSFERASE MNTA-RELATED"/>
    <property type="match status" value="1"/>
</dbReference>
<dbReference type="PANTHER" id="PTHR33933">
    <property type="entry name" value="NUCLEOTIDYLTRANSFERASE"/>
    <property type="match status" value="1"/>
</dbReference>
<keyword evidence="2" id="KW-0808">Transferase</keyword>
<dbReference type="GO" id="GO:0016779">
    <property type="term" value="F:nucleotidyltransferase activity"/>
    <property type="evidence" value="ECO:0007669"/>
    <property type="project" value="InterPro"/>
</dbReference>
<dbReference type="CDD" id="cd05403">
    <property type="entry name" value="NT_KNTase_like"/>
    <property type="match status" value="1"/>
</dbReference>
<evidence type="ECO:0000313" key="3">
    <source>
        <dbReference type="Proteomes" id="UP000095564"/>
    </source>
</evidence>
<dbReference type="Pfam" id="PF01909">
    <property type="entry name" value="NTP_transf_2"/>
    <property type="match status" value="1"/>
</dbReference>
<dbReference type="InterPro" id="IPR002934">
    <property type="entry name" value="Polymerase_NTP_transf_dom"/>
</dbReference>
<dbReference type="InterPro" id="IPR043519">
    <property type="entry name" value="NT_sf"/>
</dbReference>
<feature type="domain" description="Polymerase nucleotidyl transferase" evidence="1">
    <location>
        <begin position="6"/>
        <end position="68"/>
    </location>
</feature>
<protein>
    <submittedName>
        <fullName evidence="2">Predicted nucleotidyltransferases</fullName>
    </submittedName>
</protein>
<dbReference type="EMBL" id="CZAU01000066">
    <property type="protein sequence ID" value="CUQ25378.1"/>
    <property type="molecule type" value="Genomic_DNA"/>
</dbReference>
<gene>
    <name evidence="2" type="ORF">ERS852520_03534</name>
</gene>
<evidence type="ECO:0000313" key="2">
    <source>
        <dbReference type="EMBL" id="CUQ25378.1"/>
    </source>
</evidence>
<dbReference type="InterPro" id="IPR052548">
    <property type="entry name" value="Type_VII_TA_antitoxin"/>
</dbReference>
<proteinExistence type="predicted"/>
<dbReference type="AlphaFoldDB" id="A0A174UZP8"/>
<organism evidence="2 3">
    <name type="scientific">Anaerostipes hadrus</name>
    <dbReference type="NCBI Taxonomy" id="649756"/>
    <lineage>
        <taxon>Bacteria</taxon>
        <taxon>Bacillati</taxon>
        <taxon>Bacillota</taxon>
        <taxon>Clostridia</taxon>
        <taxon>Lachnospirales</taxon>
        <taxon>Lachnospiraceae</taxon>
        <taxon>Anaerostipes</taxon>
    </lineage>
</organism>
<sequence>MGSKLTKVIVYGSYARGDYNSSSDVDVMILVKMSDNEIKKIENQVYDLAFDIEMDTGVDISPIIKNEEQYEYWLDTLPFYKNIHEEGVIVNG</sequence>
<accession>A0A174UZP8</accession>
<name>A0A174UZP8_ANAHA</name>